<dbReference type="PANTHER" id="PTHR45161:SF1">
    <property type="entry name" value="CYTOSKELETON-ASSOCIATED PROTEIN 4"/>
    <property type="match status" value="1"/>
</dbReference>
<reference evidence="11" key="1">
    <citation type="submission" date="2025-08" db="UniProtKB">
        <authorList>
            <consortium name="RefSeq"/>
        </authorList>
    </citation>
    <scope>IDENTIFICATION</scope>
</reference>
<keyword evidence="5" id="KW-0597">Phosphoprotein</keyword>
<feature type="region of interest" description="Disordered" evidence="8">
    <location>
        <begin position="1"/>
        <end position="66"/>
    </location>
</feature>
<feature type="compositionally biased region" description="Gly residues" evidence="8">
    <location>
        <begin position="10"/>
        <end position="22"/>
    </location>
</feature>
<keyword evidence="6 9" id="KW-0472">Membrane</keyword>
<evidence type="ECO:0000256" key="7">
    <source>
        <dbReference type="SAM" id="Coils"/>
    </source>
</evidence>
<feature type="coiled-coil region" evidence="7">
    <location>
        <begin position="115"/>
        <end position="177"/>
    </location>
</feature>
<keyword evidence="9" id="KW-0812">Transmembrane</keyword>
<dbReference type="Proteomes" id="UP000694871">
    <property type="component" value="Unplaced"/>
</dbReference>
<evidence type="ECO:0000256" key="9">
    <source>
        <dbReference type="SAM" id="Phobius"/>
    </source>
</evidence>
<name>A0ABM1LAR4_GEKJA</name>
<dbReference type="Gene3D" id="1.20.5.340">
    <property type="match status" value="1"/>
</dbReference>
<dbReference type="RefSeq" id="XP_015283051.1">
    <property type="nucleotide sequence ID" value="XM_015427565.1"/>
</dbReference>
<organism evidence="10 11">
    <name type="scientific">Gekko japonicus</name>
    <name type="common">Schlegel's Japanese gecko</name>
    <dbReference type="NCBI Taxonomy" id="146911"/>
    <lineage>
        <taxon>Eukaryota</taxon>
        <taxon>Metazoa</taxon>
        <taxon>Chordata</taxon>
        <taxon>Craniata</taxon>
        <taxon>Vertebrata</taxon>
        <taxon>Euteleostomi</taxon>
        <taxon>Lepidosauria</taxon>
        <taxon>Squamata</taxon>
        <taxon>Bifurcata</taxon>
        <taxon>Gekkota</taxon>
        <taxon>Gekkonidae</taxon>
        <taxon>Gekkoninae</taxon>
        <taxon>Gekko</taxon>
    </lineage>
</organism>
<keyword evidence="9" id="KW-1133">Transmembrane helix</keyword>
<keyword evidence="10" id="KW-1185">Reference proteome</keyword>
<evidence type="ECO:0000256" key="1">
    <source>
        <dbReference type="ARBA" id="ARBA00004236"/>
    </source>
</evidence>
<accession>A0ABM1LAR4</accession>
<keyword evidence="7" id="KW-0175">Coiled coil</keyword>
<evidence type="ECO:0000256" key="5">
    <source>
        <dbReference type="ARBA" id="ARBA00022553"/>
    </source>
</evidence>
<gene>
    <name evidence="11" type="primary">CKAP4</name>
</gene>
<feature type="coiled-coil region" evidence="7">
    <location>
        <begin position="219"/>
        <end position="287"/>
    </location>
</feature>
<dbReference type="PANTHER" id="PTHR45161">
    <property type="entry name" value="CYTOSKELETON-ASSOCIATED PROTEIN 4"/>
    <property type="match status" value="1"/>
</dbReference>
<dbReference type="Gene3D" id="1.10.287.1490">
    <property type="match status" value="1"/>
</dbReference>
<evidence type="ECO:0000256" key="4">
    <source>
        <dbReference type="ARBA" id="ARBA00022490"/>
    </source>
</evidence>
<keyword evidence="4" id="KW-0963">Cytoplasm</keyword>
<evidence type="ECO:0000256" key="8">
    <source>
        <dbReference type="SAM" id="MobiDB-lite"/>
    </source>
</evidence>
<evidence type="ECO:0000256" key="3">
    <source>
        <dbReference type="ARBA" id="ARBA00022475"/>
    </source>
</evidence>
<comment type="subcellular location">
    <subcellularLocation>
        <location evidence="1">Cell membrane</location>
    </subcellularLocation>
    <subcellularLocation>
        <location evidence="2">Cytoplasm</location>
    </subcellularLocation>
</comment>
<evidence type="ECO:0000256" key="2">
    <source>
        <dbReference type="ARBA" id="ARBA00004496"/>
    </source>
</evidence>
<protein>
    <submittedName>
        <fullName evidence="11">Cytoskeleton-associated protein 4</fullName>
    </submittedName>
</protein>
<feature type="transmembrane region" description="Helical" evidence="9">
    <location>
        <begin position="74"/>
        <end position="94"/>
    </location>
</feature>
<evidence type="ECO:0000256" key="6">
    <source>
        <dbReference type="ARBA" id="ARBA00023136"/>
    </source>
</evidence>
<feature type="coiled-coil region" evidence="7">
    <location>
        <begin position="533"/>
        <end position="567"/>
    </location>
</feature>
<evidence type="ECO:0000313" key="10">
    <source>
        <dbReference type="Proteomes" id="UP000694871"/>
    </source>
</evidence>
<evidence type="ECO:0000313" key="11">
    <source>
        <dbReference type="RefSeq" id="XP_015283051.1"/>
    </source>
</evidence>
<keyword evidence="3" id="KW-1003">Cell membrane</keyword>
<proteinExistence type="predicted"/>
<sequence>MSSAKQRSNKGGGGGGGGGGSGSSPSEKGAHSSLPDDVAKKHPQQSQAHSKGAKGSSPAPGAGKASSALSLGKLFSGLFYLVLLAVAGLSGWGAHRLWEEVSHISQRQEGFVRQREELARTLAGVEQKIQSLQSAFGGFELTLKNSQQKQDITEKAVRQGESEINRISEVLQKLQNEILKDLSDGIHVVKDARERDFTSLENTVEERLTELTRSINDNIAEFTNVQKRSQEEINEVKANIALLSEPGAYKHELQALKSVVDEMQASMRAKEKAIESLQSTIDLMESDVLSEVKELVNLKQEHDKFKEAADTEHLSLQALEEKVLKAEETIASFPDELQRLSEDLLHIKTSANVQESYSVPEDILQTLQKDSERYDSRFRTIEEKLQSLSSTAQHVEMEESFASKYESKLAALEEGIGSLRDSLESDARSLTDTVRSLSESQLSMYSDIDELRRSMSDLSNNADALDRIQNEVRALLDREKPPMAVGQSKHHLEELSSLKSSVGELRSSVDQAESDLKMLRTAVDSLVAYSVKIETNQNDVQSVKTTLDDLRNDLDRLFVKVEKIHEKI</sequence>
<dbReference type="SUPFAM" id="SSF57997">
    <property type="entry name" value="Tropomyosin"/>
    <property type="match status" value="1"/>
</dbReference>
<dbReference type="GeneID" id="107124179"/>
<feature type="compositionally biased region" description="Low complexity" evidence="8">
    <location>
        <begin position="53"/>
        <end position="66"/>
    </location>
</feature>